<proteinExistence type="predicted"/>
<sequence length="231" mass="27049">MEINQETIKIQLLSLADEKYRKFSSTLSPGAENILGVRVPVLRTLAKEIVKNDWQSYLKTARDDSYEEIMLQGMVIGLGKITLEQRLTLIKAYIPKINNWGLCDSFCTGLKFTKDHKEEVWQFLLPYLQSGETYEIRFGVVMFIAYYVELDYLKQMFSRFDAIDHEDYYVKMAVAWAITSCYTKYPDQTMSYLKDNALDDYTFNKALQKITESRLVNQDQKTIIRSMKRKA</sequence>
<dbReference type="EMBL" id="LGYO01000056">
    <property type="protein sequence ID" value="KNZ40501.1"/>
    <property type="molecule type" value="Genomic_DNA"/>
</dbReference>
<gene>
    <name evidence="1" type="ORF">AKG39_17255</name>
</gene>
<organism evidence="1 2">
    <name type="scientific">Acetobacterium bakii</name>
    <dbReference type="NCBI Taxonomy" id="52689"/>
    <lineage>
        <taxon>Bacteria</taxon>
        <taxon>Bacillati</taxon>
        <taxon>Bacillota</taxon>
        <taxon>Clostridia</taxon>
        <taxon>Eubacteriales</taxon>
        <taxon>Eubacteriaceae</taxon>
        <taxon>Acetobacterium</taxon>
    </lineage>
</organism>
<accession>A0A0L6TW60</accession>
<dbReference type="Proteomes" id="UP000036873">
    <property type="component" value="Unassembled WGS sequence"/>
</dbReference>
<keyword evidence="2" id="KW-1185">Reference proteome</keyword>
<dbReference type="CDD" id="cd06561">
    <property type="entry name" value="AlkD_like"/>
    <property type="match status" value="1"/>
</dbReference>
<reference evidence="2" key="1">
    <citation type="submission" date="2015-07" db="EMBL/GenBank/DDBJ databases">
        <title>Draft genome sequence of Acetobacterium bakii DSM 8293, a potential psychrophilic chemical producer through syngas fermentation.</title>
        <authorList>
            <person name="Song Y."/>
            <person name="Hwang S."/>
            <person name="Cho B.-K."/>
        </authorList>
    </citation>
    <scope>NUCLEOTIDE SEQUENCE [LARGE SCALE GENOMIC DNA]</scope>
    <source>
        <strain evidence="2">DSM 8239</strain>
    </source>
</reference>
<dbReference type="STRING" id="52689.AKG39_17255"/>
<dbReference type="PATRIC" id="fig|52689.4.peg.3013"/>
<dbReference type="PANTHER" id="PTHR34070">
    <property type="entry name" value="ARMADILLO-TYPE FOLD"/>
    <property type="match status" value="1"/>
</dbReference>
<dbReference type="OrthoDB" id="9784740at2"/>
<evidence type="ECO:0000313" key="2">
    <source>
        <dbReference type="Proteomes" id="UP000036873"/>
    </source>
</evidence>
<evidence type="ECO:0000313" key="1">
    <source>
        <dbReference type="EMBL" id="KNZ40501.1"/>
    </source>
</evidence>
<protein>
    <submittedName>
        <fullName evidence="1">DNA alkylation repair protein</fullName>
    </submittedName>
</protein>
<dbReference type="RefSeq" id="WP_050741642.1">
    <property type="nucleotide sequence ID" value="NZ_LGYO01000056.1"/>
</dbReference>
<comment type="caution">
    <text evidence="1">The sequence shown here is derived from an EMBL/GenBank/DDBJ whole genome shotgun (WGS) entry which is preliminary data.</text>
</comment>
<dbReference type="Gene3D" id="1.25.10.90">
    <property type="match status" value="1"/>
</dbReference>
<dbReference type="PANTHER" id="PTHR34070:SF1">
    <property type="entry name" value="DNA ALKYLATION REPAIR PROTEIN"/>
    <property type="match status" value="1"/>
</dbReference>
<dbReference type="InterPro" id="IPR016024">
    <property type="entry name" value="ARM-type_fold"/>
</dbReference>
<dbReference type="SUPFAM" id="SSF48371">
    <property type="entry name" value="ARM repeat"/>
    <property type="match status" value="1"/>
</dbReference>
<dbReference type="InterPro" id="IPR014825">
    <property type="entry name" value="DNA_alkylation"/>
</dbReference>
<dbReference type="Pfam" id="PF08713">
    <property type="entry name" value="DNA_alkylation"/>
    <property type="match status" value="1"/>
</dbReference>
<dbReference type="AlphaFoldDB" id="A0A0L6TW60"/>
<name>A0A0L6TW60_9FIRM</name>